<dbReference type="InterPro" id="IPR029058">
    <property type="entry name" value="AB_hydrolase_fold"/>
</dbReference>
<protein>
    <submittedName>
        <fullName evidence="2">Polyurethanase</fullName>
    </submittedName>
</protein>
<dbReference type="Gene3D" id="3.40.50.1820">
    <property type="entry name" value="alpha/beta hydrolase"/>
    <property type="match status" value="1"/>
</dbReference>
<dbReference type="SUPFAM" id="SSF51120">
    <property type="entry name" value="beta-Roll"/>
    <property type="match status" value="2"/>
</dbReference>
<dbReference type="SUPFAM" id="SSF53474">
    <property type="entry name" value="alpha/beta-Hydrolases"/>
    <property type="match status" value="1"/>
</dbReference>
<evidence type="ECO:0000256" key="1">
    <source>
        <dbReference type="ARBA" id="ARBA00022837"/>
    </source>
</evidence>
<keyword evidence="3" id="KW-1185">Reference proteome</keyword>
<evidence type="ECO:0000313" key="3">
    <source>
        <dbReference type="Proteomes" id="UP001159100"/>
    </source>
</evidence>
<accession>A0ABT6QGV5</accession>
<name>A0ABT6QGV5_9PSED</name>
<dbReference type="Gene3D" id="2.150.10.10">
    <property type="entry name" value="Serralysin-like metalloprotease, C-terminal"/>
    <property type="match status" value="2"/>
</dbReference>
<proteinExistence type="predicted"/>
<gene>
    <name evidence="2" type="ORF">POF45_01520</name>
</gene>
<comment type="caution">
    <text evidence="2">The sequence shown here is derived from an EMBL/GenBank/DDBJ whole genome shotgun (WGS) entry which is preliminary data.</text>
</comment>
<dbReference type="EMBL" id="JARBWL010000001">
    <property type="protein sequence ID" value="MDI2590112.1"/>
    <property type="molecule type" value="Genomic_DNA"/>
</dbReference>
<dbReference type="PRINTS" id="PR00313">
    <property type="entry name" value="CABNDNGRPT"/>
</dbReference>
<reference evidence="2 3" key="1">
    <citation type="submission" date="2023-02" db="EMBL/GenBank/DDBJ databases">
        <title>Pseudomonas chrutzelriedensis sp. nov., a potently antifungal strain isolated from moss.</title>
        <authorList>
            <person name="Schnyder A."/>
            <person name="Kalawong R."/>
            <person name="Eberl L."/>
            <person name="Agnoli K."/>
        </authorList>
    </citation>
    <scope>NUCLEOTIDE SEQUENCE [LARGE SCALE GENOMIC DNA]</scope>
    <source>
        <strain evidence="2 3">681</strain>
    </source>
</reference>
<organism evidence="2 3">
    <name type="scientific">Pseudomonas fungipugnans</name>
    <dbReference type="NCBI Taxonomy" id="3024217"/>
    <lineage>
        <taxon>Bacteria</taxon>
        <taxon>Pseudomonadati</taxon>
        <taxon>Pseudomonadota</taxon>
        <taxon>Gammaproteobacteria</taxon>
        <taxon>Pseudomonadales</taxon>
        <taxon>Pseudomonadaceae</taxon>
        <taxon>Pseudomonas</taxon>
    </lineage>
</organism>
<dbReference type="InterPro" id="IPR001343">
    <property type="entry name" value="Hemolysn_Ca-bd"/>
</dbReference>
<sequence>MGLFDYKNAGSGAGKAFYSDAIALTLYAYTPTGQPLPATGWAPITAKALGYQGKVGAQGTFYGEKDGYASAEAEVLGKYDAAGKLIGIGVAFRGTGGLGYSDTFGDMKNNLLAAIGPVDYAKNYTKNAFDNLLKDVAAFAIAHGVNAKDVLISGHSLGGLGVNSLAELSSSNWGGFFKDANYIAFASPTQSSTGNNVLNIGYENDPVFRALDGTTFSSGSLGKHDGHQESATNNIVNFNDQYASTAQNLVPFSIINPLNWSAHGSLGYADGLNRVIDSRFYDLTSKDSTVIVSNLEVASRSKTWVEDLGRSGEPHTGSTFIIGTDSDDLLKGGAGNDFLEGRDGNDRFRDDGGFNILLGGKGSNVFELQKPLQNFSFANDGDGTLYVRDAYGGISMTRDIGALVSKESSGWWGMTSKEITYSVTANGLQNGGEMTQYNHSLNGDAYGNTLVATLDGDWLFGNAGNDVLRSDKSHVTFVGGAGNDVMHATGGGNNTFLFSGAFGFDAINGYQGSDKLVFMGVQGAGQGYDYKQHASQSGHDTLLKVGDFAVTLVGVGLDNLSASSFTFA</sequence>
<dbReference type="InterPro" id="IPR011049">
    <property type="entry name" value="Serralysin-like_metalloprot_C"/>
</dbReference>
<evidence type="ECO:0000313" key="2">
    <source>
        <dbReference type="EMBL" id="MDI2590112.1"/>
    </source>
</evidence>
<keyword evidence="1" id="KW-0106">Calcium</keyword>
<dbReference type="Pfam" id="PF00353">
    <property type="entry name" value="HemolysinCabind"/>
    <property type="match status" value="3"/>
</dbReference>
<dbReference type="Proteomes" id="UP001159100">
    <property type="component" value="Unassembled WGS sequence"/>
</dbReference>
<dbReference type="RefSeq" id="WP_259494187.1">
    <property type="nucleotide sequence ID" value="NZ_JARBWL010000001.1"/>
</dbReference>